<dbReference type="AlphaFoldDB" id="A0A840E3D1"/>
<evidence type="ECO:0000313" key="1">
    <source>
        <dbReference type="EMBL" id="MBB4078473.1"/>
    </source>
</evidence>
<dbReference type="Proteomes" id="UP000576209">
    <property type="component" value="Unassembled WGS sequence"/>
</dbReference>
<comment type="caution">
    <text evidence="1">The sequence shown here is derived from an EMBL/GenBank/DDBJ whole genome shotgun (WGS) entry which is preliminary data.</text>
</comment>
<name>A0A840E3D1_9BACT</name>
<reference evidence="1 2" key="1">
    <citation type="submission" date="2020-08" db="EMBL/GenBank/DDBJ databases">
        <title>Genomic Encyclopedia of Type Strains, Phase IV (KMG-IV): sequencing the most valuable type-strain genomes for metagenomic binning, comparative biology and taxonomic classification.</title>
        <authorList>
            <person name="Goeker M."/>
        </authorList>
    </citation>
    <scope>NUCLEOTIDE SEQUENCE [LARGE SCALE GENOMIC DNA]</scope>
    <source>
        <strain evidence="1 2">DSM 105137</strain>
    </source>
</reference>
<dbReference type="EMBL" id="JACIFF010000002">
    <property type="protein sequence ID" value="MBB4078473.1"/>
    <property type="molecule type" value="Genomic_DNA"/>
</dbReference>
<proteinExistence type="predicted"/>
<evidence type="ECO:0008006" key="3">
    <source>
        <dbReference type="Google" id="ProtNLM"/>
    </source>
</evidence>
<organism evidence="1 2">
    <name type="scientific">Neolewinella aquimaris</name>
    <dbReference type="NCBI Taxonomy" id="1835722"/>
    <lineage>
        <taxon>Bacteria</taxon>
        <taxon>Pseudomonadati</taxon>
        <taxon>Bacteroidota</taxon>
        <taxon>Saprospiria</taxon>
        <taxon>Saprospirales</taxon>
        <taxon>Lewinellaceae</taxon>
        <taxon>Neolewinella</taxon>
    </lineage>
</organism>
<protein>
    <recommendedName>
        <fullName evidence="3">Class IIb bacteriocin, lactobin A/cerein 7B family</fullName>
    </recommendedName>
</protein>
<accession>A0A840E3D1</accession>
<keyword evidence="2" id="KW-1185">Reference proteome</keyword>
<evidence type="ECO:0000313" key="2">
    <source>
        <dbReference type="Proteomes" id="UP000576209"/>
    </source>
</evidence>
<gene>
    <name evidence="1" type="ORF">GGR28_001086</name>
</gene>
<dbReference type="RefSeq" id="WP_183494721.1">
    <property type="nucleotide sequence ID" value="NZ_JACIFF010000002.1"/>
</dbReference>
<sequence>MKNLSIKEVEQIDGGFLQVVWKAFTAAATFVLGKGVLETVEDGWTDPYGID</sequence>